<proteinExistence type="predicted"/>
<feature type="compositionally biased region" description="Basic and acidic residues" evidence="1">
    <location>
        <begin position="63"/>
        <end position="72"/>
    </location>
</feature>
<evidence type="ECO:0000256" key="1">
    <source>
        <dbReference type="SAM" id="MobiDB-lite"/>
    </source>
</evidence>
<name>A0A6A6NNM7_9PEZI</name>
<feature type="compositionally biased region" description="Polar residues" evidence="1">
    <location>
        <begin position="197"/>
        <end position="210"/>
    </location>
</feature>
<organism evidence="2 3">
    <name type="scientific">Lineolata rhizophorae</name>
    <dbReference type="NCBI Taxonomy" id="578093"/>
    <lineage>
        <taxon>Eukaryota</taxon>
        <taxon>Fungi</taxon>
        <taxon>Dikarya</taxon>
        <taxon>Ascomycota</taxon>
        <taxon>Pezizomycotina</taxon>
        <taxon>Dothideomycetes</taxon>
        <taxon>Dothideomycetes incertae sedis</taxon>
        <taxon>Lineolatales</taxon>
        <taxon>Lineolataceae</taxon>
        <taxon>Lineolata</taxon>
    </lineage>
</organism>
<dbReference type="Proteomes" id="UP000799766">
    <property type="component" value="Unassembled WGS sequence"/>
</dbReference>
<accession>A0A6A6NNM7</accession>
<dbReference type="AlphaFoldDB" id="A0A6A6NNM7"/>
<dbReference type="EMBL" id="MU001698">
    <property type="protein sequence ID" value="KAF2453288.1"/>
    <property type="molecule type" value="Genomic_DNA"/>
</dbReference>
<reference evidence="2" key="1">
    <citation type="journal article" date="2020" name="Stud. Mycol.">
        <title>101 Dothideomycetes genomes: a test case for predicting lifestyles and emergence of pathogens.</title>
        <authorList>
            <person name="Haridas S."/>
            <person name="Albert R."/>
            <person name="Binder M."/>
            <person name="Bloem J."/>
            <person name="Labutti K."/>
            <person name="Salamov A."/>
            <person name="Andreopoulos B."/>
            <person name="Baker S."/>
            <person name="Barry K."/>
            <person name="Bills G."/>
            <person name="Bluhm B."/>
            <person name="Cannon C."/>
            <person name="Castanera R."/>
            <person name="Culley D."/>
            <person name="Daum C."/>
            <person name="Ezra D."/>
            <person name="Gonzalez J."/>
            <person name="Henrissat B."/>
            <person name="Kuo A."/>
            <person name="Liang C."/>
            <person name="Lipzen A."/>
            <person name="Lutzoni F."/>
            <person name="Magnuson J."/>
            <person name="Mondo S."/>
            <person name="Nolan M."/>
            <person name="Ohm R."/>
            <person name="Pangilinan J."/>
            <person name="Park H.-J."/>
            <person name="Ramirez L."/>
            <person name="Alfaro M."/>
            <person name="Sun H."/>
            <person name="Tritt A."/>
            <person name="Yoshinaga Y."/>
            <person name="Zwiers L.-H."/>
            <person name="Turgeon B."/>
            <person name="Goodwin S."/>
            <person name="Spatafora J."/>
            <person name="Crous P."/>
            <person name="Grigoriev I."/>
        </authorList>
    </citation>
    <scope>NUCLEOTIDE SEQUENCE</scope>
    <source>
        <strain evidence="2">ATCC 16933</strain>
    </source>
</reference>
<sequence>MARRPCCRETLTIPVRAAVACGEPADTLSRSFPRGGRSGCGNCPSGVSIMDERRAGGQPASPARERRSDVVEGGRAARRRSQNNMRRAAWGWVARAAARAVPSPTLAPASPDDLNRKPLPESPRRAPQQRPALLSNGAARNCQPSSPRERGRICSTASHIRPNNDTSLPCIWASPQARRRPSRRGEAQATICAPSRNKVSTDSAGKSNGSFGLGPPDSHAPISTTRTDDQALMEQMDRPADATTPPCTKKLVYLGLFRLVVCVGA</sequence>
<feature type="region of interest" description="Disordered" evidence="1">
    <location>
        <begin position="101"/>
        <end position="224"/>
    </location>
</feature>
<feature type="region of interest" description="Disordered" evidence="1">
    <location>
        <begin position="50"/>
        <end position="85"/>
    </location>
</feature>
<feature type="compositionally biased region" description="Polar residues" evidence="1">
    <location>
        <begin position="155"/>
        <end position="167"/>
    </location>
</feature>
<evidence type="ECO:0000313" key="3">
    <source>
        <dbReference type="Proteomes" id="UP000799766"/>
    </source>
</evidence>
<keyword evidence="3" id="KW-1185">Reference proteome</keyword>
<evidence type="ECO:0000313" key="2">
    <source>
        <dbReference type="EMBL" id="KAF2453288.1"/>
    </source>
</evidence>
<gene>
    <name evidence="2" type="ORF">BDY21DRAFT_367078</name>
</gene>
<protein>
    <submittedName>
        <fullName evidence="2">Uncharacterized protein</fullName>
    </submittedName>
</protein>
<feature type="compositionally biased region" description="Basic and acidic residues" evidence="1">
    <location>
        <begin position="113"/>
        <end position="124"/>
    </location>
</feature>